<proteinExistence type="predicted"/>
<keyword evidence="3" id="KW-1185">Reference proteome</keyword>
<gene>
    <name evidence="2" type="ORF">GRJ2_001588500</name>
</gene>
<protein>
    <submittedName>
        <fullName evidence="2">Uncharacterized protein</fullName>
    </submittedName>
</protein>
<name>A0ABC9X3A0_GRUJA</name>
<dbReference type="EMBL" id="BAAFJT010000005">
    <property type="protein sequence ID" value="GAB0191232.1"/>
    <property type="molecule type" value="Genomic_DNA"/>
</dbReference>
<evidence type="ECO:0000313" key="2">
    <source>
        <dbReference type="EMBL" id="GAB0191232.1"/>
    </source>
</evidence>
<dbReference type="Proteomes" id="UP001623348">
    <property type="component" value="Unassembled WGS sequence"/>
</dbReference>
<dbReference type="AlphaFoldDB" id="A0ABC9X3A0"/>
<reference evidence="2 3" key="1">
    <citation type="submission" date="2024-06" db="EMBL/GenBank/DDBJ databases">
        <title>The draft genome of Grus japonensis, version 3.</title>
        <authorList>
            <person name="Nabeshima K."/>
            <person name="Suzuki S."/>
            <person name="Onuma M."/>
        </authorList>
    </citation>
    <scope>NUCLEOTIDE SEQUENCE [LARGE SCALE GENOMIC DNA]</scope>
    <source>
        <strain evidence="2 3">451A</strain>
    </source>
</reference>
<comment type="caution">
    <text evidence="2">The sequence shown here is derived from an EMBL/GenBank/DDBJ whole genome shotgun (WGS) entry which is preliminary data.</text>
</comment>
<sequence>MLRGEERRGEERRGEERRGEERRGEERRGEGRRGEERRGEERRGEERRGEERRGEGRRGEGRRGEERRGEERRGEERRGEERRGEERRGEERRGEERRGGSRGAALSCAQPQDAVVPARDRGPGGQLRPKQQLRVRGFASWLDRGGRCVPGEEWAQRYPSDTQGPDEFLAQRSGVFNTGIKPFQERHQENRR</sequence>
<organism evidence="2 3">
    <name type="scientific">Grus japonensis</name>
    <name type="common">Japanese crane</name>
    <name type="synonym">Red-crowned crane</name>
    <dbReference type="NCBI Taxonomy" id="30415"/>
    <lineage>
        <taxon>Eukaryota</taxon>
        <taxon>Metazoa</taxon>
        <taxon>Chordata</taxon>
        <taxon>Craniata</taxon>
        <taxon>Vertebrata</taxon>
        <taxon>Euteleostomi</taxon>
        <taxon>Archelosauria</taxon>
        <taxon>Archosauria</taxon>
        <taxon>Dinosauria</taxon>
        <taxon>Saurischia</taxon>
        <taxon>Theropoda</taxon>
        <taxon>Coelurosauria</taxon>
        <taxon>Aves</taxon>
        <taxon>Neognathae</taxon>
        <taxon>Neoaves</taxon>
        <taxon>Gruiformes</taxon>
        <taxon>Gruidae</taxon>
        <taxon>Grus</taxon>
    </lineage>
</organism>
<feature type="region of interest" description="Disordered" evidence="1">
    <location>
        <begin position="1"/>
        <end position="130"/>
    </location>
</feature>
<evidence type="ECO:0000256" key="1">
    <source>
        <dbReference type="SAM" id="MobiDB-lite"/>
    </source>
</evidence>
<feature type="compositionally biased region" description="Basic and acidic residues" evidence="1">
    <location>
        <begin position="1"/>
        <end position="99"/>
    </location>
</feature>
<accession>A0ABC9X3A0</accession>
<evidence type="ECO:0000313" key="3">
    <source>
        <dbReference type="Proteomes" id="UP001623348"/>
    </source>
</evidence>